<dbReference type="GO" id="GO:0006808">
    <property type="term" value="P:regulation of nitrogen utilization"/>
    <property type="evidence" value="ECO:0007669"/>
    <property type="project" value="InterPro"/>
</dbReference>
<evidence type="ECO:0000313" key="2">
    <source>
        <dbReference type="Proteomes" id="UP000001508"/>
    </source>
</evidence>
<dbReference type="Pfam" id="PF00543">
    <property type="entry name" value="P-II"/>
    <property type="match status" value="1"/>
</dbReference>
<dbReference type="EMBL" id="CP001940">
    <property type="protein sequence ID" value="ADH84797.1"/>
    <property type="molecule type" value="Genomic_DNA"/>
</dbReference>
<dbReference type="InterPro" id="IPR002187">
    <property type="entry name" value="N-reg_PII"/>
</dbReference>
<evidence type="ECO:0000313" key="1">
    <source>
        <dbReference type="EMBL" id="ADH84797.1"/>
    </source>
</evidence>
<gene>
    <name evidence="1" type="ordered locus">DaAHT2_0084</name>
</gene>
<dbReference type="SMART" id="SM00938">
    <property type="entry name" value="P-II"/>
    <property type="match status" value="1"/>
</dbReference>
<dbReference type="InterPro" id="IPR011322">
    <property type="entry name" value="N-reg_PII-like_a/b"/>
</dbReference>
<dbReference type="PROSITE" id="PS51343">
    <property type="entry name" value="PII_GLNB_DOM"/>
    <property type="match status" value="1"/>
</dbReference>
<accession>D6Z5E0</accession>
<dbReference type="Proteomes" id="UP000001508">
    <property type="component" value="Chromosome"/>
</dbReference>
<dbReference type="GO" id="GO:0030234">
    <property type="term" value="F:enzyme regulator activity"/>
    <property type="evidence" value="ECO:0007669"/>
    <property type="project" value="InterPro"/>
</dbReference>
<dbReference type="InterPro" id="IPR015867">
    <property type="entry name" value="N-reg_PII/ATP_PRibTrfase_C"/>
</dbReference>
<dbReference type="AlphaFoldDB" id="D6Z5E0"/>
<dbReference type="Gene3D" id="3.30.70.120">
    <property type="match status" value="1"/>
</dbReference>
<dbReference type="KEGG" id="dak:DaAHT2_0084"/>
<reference evidence="2" key="1">
    <citation type="submission" date="2010-02" db="EMBL/GenBank/DDBJ databases">
        <title>Complete sequence of Desulfurivibrio alkaliphilus AHT2.</title>
        <authorList>
            <consortium name="US DOE Joint Genome Institute"/>
            <person name="Pitluck S."/>
            <person name="Chertkov O."/>
            <person name="Detter J.C."/>
            <person name="Han C."/>
            <person name="Tapia R."/>
            <person name="Larimer F."/>
            <person name="Land M."/>
            <person name="Hauser L."/>
            <person name="Kyrpides N."/>
            <person name="Mikhailova N."/>
            <person name="Sorokin D.Y."/>
            <person name="Muyzer G."/>
            <person name="Woyke T."/>
        </authorList>
    </citation>
    <scope>NUCLEOTIDE SEQUENCE [LARGE SCALE GENOMIC DNA]</scope>
    <source>
        <strain evidence="2">DSM 19089 / UNIQEM U267 / AHT2</strain>
    </source>
</reference>
<proteinExistence type="predicted"/>
<keyword evidence="2" id="KW-1185">Reference proteome</keyword>
<sequence length="101" mass="10929">MSNPNLITCIVQRGDADKVVAAAIKAGAEGATIYYGRGTGIRQQLGLAGRFIRPEKEIILIVTRIEETDAVFNAVVKAAKLEEKGRGFAFLHKLDRAVGFL</sequence>
<dbReference type="SUPFAM" id="SSF54913">
    <property type="entry name" value="GlnB-like"/>
    <property type="match status" value="1"/>
</dbReference>
<dbReference type="InParanoid" id="D6Z5E0"/>
<dbReference type="STRING" id="589865.DaAHT2_0084"/>
<dbReference type="OrthoDB" id="9180895at2"/>
<name>D6Z5E0_DESAT</name>
<dbReference type="HOGENOM" id="CLU_159089_0_0_7"/>
<organism evidence="1 2">
    <name type="scientific">Desulfurivibrio alkaliphilus (strain DSM 19089 / UNIQEM U267 / AHT2)</name>
    <dbReference type="NCBI Taxonomy" id="589865"/>
    <lineage>
        <taxon>Bacteria</taxon>
        <taxon>Pseudomonadati</taxon>
        <taxon>Thermodesulfobacteriota</taxon>
        <taxon>Desulfobulbia</taxon>
        <taxon>Desulfobulbales</taxon>
        <taxon>Desulfobulbaceae</taxon>
        <taxon>Desulfurivibrio</taxon>
    </lineage>
</organism>
<protein>
    <submittedName>
        <fullName evidence="1">Nitrogen regulatory protein P-II</fullName>
    </submittedName>
</protein>
<dbReference type="RefSeq" id="WP_013162328.1">
    <property type="nucleotide sequence ID" value="NC_014216.1"/>
</dbReference>
<dbReference type="eggNOG" id="COG0347">
    <property type="taxonomic scope" value="Bacteria"/>
</dbReference>